<name>A0A4R1GPE1_9GAMM</name>
<sequence>MTGQRFVFAWVLPVFAGFFFRTGRVSIFDSYKLRRHRNQIVVSDATIDQKLQEQYDQLTPSERLLADFILAHPQDLALFNTAELARMCHVSKATVSRLFKRLGFSSFREGRTLARQLRHQGVPVADDQGGSVAFDEHLRQEEQNLHRMFQSLDQEQVGSLVDALESARRVRVIGFRNSYPVALHLRQQLIQVRSNIQLLPLPGQTLGEELADLAADDLVVLFGFRRRPKGFDLLLSDLCEGPASLVLIGDESLAPAASKADWWFEAPVDSRSAFDSYASAMCLITLLVNSLLHRSLETGRERIARISHKYADLNELSLTSPKMD</sequence>
<dbReference type="SUPFAM" id="SSF46689">
    <property type="entry name" value="Homeodomain-like"/>
    <property type="match status" value="1"/>
</dbReference>
<dbReference type="InterPro" id="IPR000281">
    <property type="entry name" value="HTH_RpiR"/>
</dbReference>
<keyword evidence="4" id="KW-1185">Reference proteome</keyword>
<gene>
    <name evidence="3" type="ORF">CLV83_1376</name>
</gene>
<keyword evidence="1" id="KW-1133">Transmembrane helix</keyword>
<dbReference type="Proteomes" id="UP000294546">
    <property type="component" value="Unassembled WGS sequence"/>
</dbReference>
<dbReference type="GO" id="GO:0003700">
    <property type="term" value="F:DNA-binding transcription factor activity"/>
    <property type="evidence" value="ECO:0007669"/>
    <property type="project" value="InterPro"/>
</dbReference>
<dbReference type="EMBL" id="SMFU01000007">
    <property type="protein sequence ID" value="TCK09271.1"/>
    <property type="molecule type" value="Genomic_DNA"/>
</dbReference>
<dbReference type="InterPro" id="IPR036388">
    <property type="entry name" value="WH-like_DNA-bd_sf"/>
</dbReference>
<dbReference type="PROSITE" id="PS51071">
    <property type="entry name" value="HTH_RPIR"/>
    <property type="match status" value="1"/>
</dbReference>
<dbReference type="PANTHER" id="PTHR30514:SF18">
    <property type="entry name" value="RPIR-FAMILY TRANSCRIPTIONAL REGULATOR"/>
    <property type="match status" value="1"/>
</dbReference>
<dbReference type="GO" id="GO:0003677">
    <property type="term" value="F:DNA binding"/>
    <property type="evidence" value="ECO:0007669"/>
    <property type="project" value="InterPro"/>
</dbReference>
<dbReference type="Gene3D" id="3.40.50.10490">
    <property type="entry name" value="Glucose-6-phosphate isomerase like protein, domain 1"/>
    <property type="match status" value="1"/>
</dbReference>
<accession>A0A4R1GPE1</accession>
<dbReference type="Pfam" id="PF01418">
    <property type="entry name" value="HTH_6"/>
    <property type="match status" value="1"/>
</dbReference>
<dbReference type="Gene3D" id="1.10.10.10">
    <property type="entry name" value="Winged helix-like DNA-binding domain superfamily/Winged helix DNA-binding domain"/>
    <property type="match status" value="1"/>
</dbReference>
<dbReference type="InterPro" id="IPR047640">
    <property type="entry name" value="RpiR-like"/>
</dbReference>
<dbReference type="InterPro" id="IPR046348">
    <property type="entry name" value="SIS_dom_sf"/>
</dbReference>
<dbReference type="GO" id="GO:0097367">
    <property type="term" value="F:carbohydrate derivative binding"/>
    <property type="evidence" value="ECO:0007669"/>
    <property type="project" value="InterPro"/>
</dbReference>
<dbReference type="OrthoDB" id="3237351at2"/>
<dbReference type="AlphaFoldDB" id="A0A4R1GPE1"/>
<keyword evidence="1" id="KW-0812">Transmembrane</keyword>
<evidence type="ECO:0000256" key="1">
    <source>
        <dbReference type="SAM" id="Phobius"/>
    </source>
</evidence>
<dbReference type="InterPro" id="IPR009057">
    <property type="entry name" value="Homeodomain-like_sf"/>
</dbReference>
<evidence type="ECO:0000313" key="3">
    <source>
        <dbReference type="EMBL" id="TCK09271.1"/>
    </source>
</evidence>
<evidence type="ECO:0000313" key="4">
    <source>
        <dbReference type="Proteomes" id="UP000294546"/>
    </source>
</evidence>
<protein>
    <submittedName>
        <fullName evidence="3">RpiR family transcriptional regulator</fullName>
    </submittedName>
</protein>
<dbReference type="PANTHER" id="PTHR30514">
    <property type="entry name" value="GLUCOKINASE"/>
    <property type="match status" value="1"/>
</dbReference>
<feature type="domain" description="HTH rpiR-type" evidence="2">
    <location>
        <begin position="45"/>
        <end position="121"/>
    </location>
</feature>
<comment type="caution">
    <text evidence="3">The sequence shown here is derived from an EMBL/GenBank/DDBJ whole genome shotgun (WGS) entry which is preliminary data.</text>
</comment>
<evidence type="ECO:0000259" key="2">
    <source>
        <dbReference type="PROSITE" id="PS51071"/>
    </source>
</evidence>
<dbReference type="SUPFAM" id="SSF53697">
    <property type="entry name" value="SIS domain"/>
    <property type="match status" value="1"/>
</dbReference>
<feature type="transmembrane region" description="Helical" evidence="1">
    <location>
        <begin position="6"/>
        <end position="27"/>
    </location>
</feature>
<keyword evidence="1" id="KW-0472">Membrane</keyword>
<dbReference type="GO" id="GO:1901135">
    <property type="term" value="P:carbohydrate derivative metabolic process"/>
    <property type="evidence" value="ECO:0007669"/>
    <property type="project" value="InterPro"/>
</dbReference>
<dbReference type="Pfam" id="PF01380">
    <property type="entry name" value="SIS"/>
    <property type="match status" value="1"/>
</dbReference>
<reference evidence="3 4" key="1">
    <citation type="submission" date="2019-03" db="EMBL/GenBank/DDBJ databases">
        <title>Genomic Encyclopedia of Archaeal and Bacterial Type Strains, Phase II (KMG-II): from individual species to whole genera.</title>
        <authorList>
            <person name="Goeker M."/>
        </authorList>
    </citation>
    <scope>NUCLEOTIDE SEQUENCE [LARGE SCALE GENOMIC DNA]</scope>
    <source>
        <strain evidence="3 4">DSM 27697</strain>
    </source>
</reference>
<dbReference type="InterPro" id="IPR001347">
    <property type="entry name" value="SIS_dom"/>
</dbReference>
<organism evidence="3 4">
    <name type="scientific">Marinobacterium mangrovicola</name>
    <dbReference type="NCBI Taxonomy" id="1476959"/>
    <lineage>
        <taxon>Bacteria</taxon>
        <taxon>Pseudomonadati</taxon>
        <taxon>Pseudomonadota</taxon>
        <taxon>Gammaproteobacteria</taxon>
        <taxon>Oceanospirillales</taxon>
        <taxon>Oceanospirillaceae</taxon>
        <taxon>Marinobacterium</taxon>
    </lineage>
</organism>
<proteinExistence type="predicted"/>